<dbReference type="Proteomes" id="UP000593943">
    <property type="component" value="Chromosome"/>
</dbReference>
<evidence type="ECO:0000256" key="1">
    <source>
        <dbReference type="SAM" id="Phobius"/>
    </source>
</evidence>
<name>A0A261G9W6_9BIFI</name>
<sequence length="69" mass="7107">MSLGEIIAPILAALTTLILLAGGLALIFMAALGCFENTAGAFDLAMAFGFLMILGAFFLTICVATFLTC</sequence>
<keyword evidence="1" id="KW-1133">Transmembrane helix</keyword>
<protein>
    <submittedName>
        <fullName evidence="2">Uncharacterized protein</fullName>
    </submittedName>
</protein>
<evidence type="ECO:0000313" key="2">
    <source>
        <dbReference type="EMBL" id="OZG68222.1"/>
    </source>
</evidence>
<keyword evidence="1" id="KW-0472">Membrane</keyword>
<dbReference type="AlphaFoldDB" id="A0A261G9W6"/>
<dbReference type="EMBL" id="CP062938">
    <property type="protein sequence ID" value="QOL31721.1"/>
    <property type="molecule type" value="Genomic_DNA"/>
</dbReference>
<feature type="transmembrane region" description="Helical" evidence="1">
    <location>
        <begin position="6"/>
        <end position="32"/>
    </location>
</feature>
<dbReference type="Proteomes" id="UP000216057">
    <property type="component" value="Unassembled WGS sequence"/>
</dbReference>
<dbReference type="EMBL" id="MWWZ01000006">
    <property type="protein sequence ID" value="OZG68222.1"/>
    <property type="molecule type" value="Genomic_DNA"/>
</dbReference>
<keyword evidence="1" id="KW-0812">Transmembrane</keyword>
<evidence type="ECO:0000313" key="4">
    <source>
        <dbReference type="Proteomes" id="UP000216057"/>
    </source>
</evidence>
<reference evidence="2 4" key="1">
    <citation type="journal article" date="2017" name="BMC Genomics">
        <title>Comparative genomic and phylogenomic analyses of the Bifidobacteriaceae family.</title>
        <authorList>
            <person name="Lugli G.A."/>
            <person name="Milani C."/>
            <person name="Turroni F."/>
            <person name="Duranti S."/>
            <person name="Mancabelli L."/>
            <person name="Mangifesta M."/>
            <person name="Ferrario C."/>
            <person name="Modesto M."/>
            <person name="Mattarelli P."/>
            <person name="Jiri K."/>
            <person name="van Sinderen D."/>
            <person name="Ventura M."/>
        </authorList>
    </citation>
    <scope>NUCLEOTIDE SEQUENCE [LARGE SCALE GENOMIC DNA]</scope>
    <source>
        <strain evidence="2 4">DSM 100216</strain>
    </source>
</reference>
<evidence type="ECO:0000313" key="3">
    <source>
        <dbReference type="EMBL" id="QOL31721.1"/>
    </source>
</evidence>
<keyword evidence="5" id="KW-1185">Reference proteome</keyword>
<dbReference type="RefSeq" id="WP_094636819.1">
    <property type="nucleotide sequence ID" value="NZ_CP062938.1"/>
</dbReference>
<dbReference type="KEGG" id="beu:BE0216_04015"/>
<evidence type="ECO:0000313" key="5">
    <source>
        <dbReference type="Proteomes" id="UP000593943"/>
    </source>
</evidence>
<reference evidence="3 5" key="2">
    <citation type="submission" date="2020-10" db="EMBL/GenBank/DDBJ databases">
        <title>Genome sequencing of Bifidobacterium eulemuris_DSMZ_100216.</title>
        <authorList>
            <person name="Kim J."/>
        </authorList>
    </citation>
    <scope>NUCLEOTIDE SEQUENCE [LARGE SCALE GENOMIC DNA]</scope>
    <source>
        <strain evidence="3 5">DSM 100216</strain>
    </source>
</reference>
<gene>
    <name evidence="3" type="ORF">BE0216_04015</name>
    <name evidence="2" type="ORF">BEUL_1235</name>
</gene>
<feature type="transmembrane region" description="Helical" evidence="1">
    <location>
        <begin position="44"/>
        <end position="67"/>
    </location>
</feature>
<proteinExistence type="predicted"/>
<organism evidence="2 4">
    <name type="scientific">Bifidobacterium eulemuris</name>
    <dbReference type="NCBI Taxonomy" id="1765219"/>
    <lineage>
        <taxon>Bacteria</taxon>
        <taxon>Bacillati</taxon>
        <taxon>Actinomycetota</taxon>
        <taxon>Actinomycetes</taxon>
        <taxon>Bifidobacteriales</taxon>
        <taxon>Bifidobacteriaceae</taxon>
        <taxon>Bifidobacterium</taxon>
    </lineage>
</organism>
<accession>A0A261G9W6</accession>